<evidence type="ECO:0000256" key="10">
    <source>
        <dbReference type="ARBA" id="ARBA00023136"/>
    </source>
</evidence>
<name>A0AAF0VA72_SOLVR</name>
<dbReference type="InterPro" id="IPR008417">
    <property type="entry name" value="BAP29/BAP31"/>
</dbReference>
<feature type="transmembrane region" description="Helical" evidence="11">
    <location>
        <begin position="100"/>
        <end position="120"/>
    </location>
</feature>
<evidence type="ECO:0000256" key="8">
    <source>
        <dbReference type="ARBA" id="ARBA00022989"/>
    </source>
</evidence>
<reference evidence="13" key="1">
    <citation type="submission" date="2023-08" db="EMBL/GenBank/DDBJ databases">
        <title>A de novo genome assembly of Solanum verrucosum Schlechtendal, a Mexican diploid species geographically isolated from the other diploid A-genome species in potato relatives.</title>
        <authorList>
            <person name="Hosaka K."/>
        </authorList>
    </citation>
    <scope>NUCLEOTIDE SEQUENCE</scope>
    <source>
        <tissue evidence="13">Young leaves</tissue>
    </source>
</reference>
<sequence length="279" mass="32142">MLAQVQLLFMVVFLEMGLILMFLFRTPLRKLIIMTLDRVKRGSGPLIVKSVAATVLVIMIYTVYSIKELQSRPADSVNPTDQILLAHQILEASLMGMFPFLKFIGLFVEFLLMIGSWSFFSDDYFSLHGYGCEGLDMGGYGFRRGRGRPKKYWGRGFSLFLGLMIDRLHHYIRELRLLRKTMEAVKKQDRTLDNIKNGEASTLRDEISSLRNKMKQLESETEAKEKEVQSQRANSDSLKGQSEKLLLEYDRILEENQNLRSQLQSVDQTVSHSDNKKNT</sequence>
<evidence type="ECO:0000313" key="13">
    <source>
        <dbReference type="EMBL" id="WMV59781.1"/>
    </source>
</evidence>
<evidence type="ECO:0000256" key="2">
    <source>
        <dbReference type="ARBA" id="ARBA00007956"/>
    </source>
</evidence>
<dbReference type="PANTHER" id="PTHR12701">
    <property type="entry name" value="BCR-ASSOCIATED PROTEIN, BAP"/>
    <property type="match status" value="1"/>
</dbReference>
<evidence type="ECO:0000256" key="6">
    <source>
        <dbReference type="ARBA" id="ARBA00022824"/>
    </source>
</evidence>
<comment type="function">
    <text evidence="11">May play a role in anterograde transport of membrane proteins from the endoplasmic reticulum to the Golgi.</text>
</comment>
<evidence type="ECO:0000256" key="7">
    <source>
        <dbReference type="ARBA" id="ARBA00022927"/>
    </source>
</evidence>
<feature type="compositionally biased region" description="Basic and acidic residues" evidence="12">
    <location>
        <begin position="215"/>
        <end position="229"/>
    </location>
</feature>
<feature type="compositionally biased region" description="Polar residues" evidence="12">
    <location>
        <begin position="230"/>
        <end position="240"/>
    </location>
</feature>
<accession>A0AAF0VA72</accession>
<evidence type="ECO:0000313" key="14">
    <source>
        <dbReference type="Proteomes" id="UP001234989"/>
    </source>
</evidence>
<keyword evidence="14" id="KW-1185">Reference proteome</keyword>
<keyword evidence="5" id="KW-0053">Apoptosis</keyword>
<dbReference type="GO" id="GO:0006888">
    <property type="term" value="P:endoplasmic reticulum to Golgi vesicle-mediated transport"/>
    <property type="evidence" value="ECO:0007669"/>
    <property type="project" value="UniProtKB-UniRule"/>
</dbReference>
<dbReference type="FunFam" id="1.20.5.110:FF:000011">
    <property type="entry name" value="B-cell receptor-associated protein 29"/>
    <property type="match status" value="1"/>
</dbReference>
<feature type="region of interest" description="Disordered" evidence="12">
    <location>
        <begin position="214"/>
        <end position="240"/>
    </location>
</feature>
<keyword evidence="9" id="KW-0175">Coiled coil</keyword>
<keyword evidence="6 11" id="KW-0256">Endoplasmic reticulum</keyword>
<dbReference type="EMBL" id="CP133623">
    <property type="protein sequence ID" value="WMV59781.1"/>
    <property type="molecule type" value="Genomic_DNA"/>
</dbReference>
<dbReference type="Proteomes" id="UP001234989">
    <property type="component" value="Chromosome 12"/>
</dbReference>
<evidence type="ECO:0000256" key="11">
    <source>
        <dbReference type="RuleBase" id="RU367026"/>
    </source>
</evidence>
<keyword evidence="3 11" id="KW-0813">Transport</keyword>
<comment type="subcellular location">
    <subcellularLocation>
        <location evidence="1 11">Endoplasmic reticulum membrane</location>
        <topology evidence="1 11">Multi-pass membrane protein</topology>
    </subcellularLocation>
</comment>
<evidence type="ECO:0000256" key="4">
    <source>
        <dbReference type="ARBA" id="ARBA00022692"/>
    </source>
</evidence>
<evidence type="ECO:0000256" key="9">
    <source>
        <dbReference type="ARBA" id="ARBA00023054"/>
    </source>
</evidence>
<evidence type="ECO:0000256" key="5">
    <source>
        <dbReference type="ARBA" id="ARBA00022703"/>
    </source>
</evidence>
<dbReference type="GO" id="GO:0006886">
    <property type="term" value="P:intracellular protein transport"/>
    <property type="evidence" value="ECO:0007669"/>
    <property type="project" value="UniProtKB-UniRule"/>
</dbReference>
<organism evidence="13 14">
    <name type="scientific">Solanum verrucosum</name>
    <dbReference type="NCBI Taxonomy" id="315347"/>
    <lineage>
        <taxon>Eukaryota</taxon>
        <taxon>Viridiplantae</taxon>
        <taxon>Streptophyta</taxon>
        <taxon>Embryophyta</taxon>
        <taxon>Tracheophyta</taxon>
        <taxon>Spermatophyta</taxon>
        <taxon>Magnoliopsida</taxon>
        <taxon>eudicotyledons</taxon>
        <taxon>Gunneridae</taxon>
        <taxon>Pentapetalae</taxon>
        <taxon>asterids</taxon>
        <taxon>lamiids</taxon>
        <taxon>Solanales</taxon>
        <taxon>Solanaceae</taxon>
        <taxon>Solanoideae</taxon>
        <taxon>Solaneae</taxon>
        <taxon>Solanum</taxon>
    </lineage>
</organism>
<keyword evidence="7 11" id="KW-0653">Protein transport</keyword>
<evidence type="ECO:0000256" key="3">
    <source>
        <dbReference type="ARBA" id="ARBA00022448"/>
    </source>
</evidence>
<feature type="transmembrane region" description="Helical" evidence="11">
    <location>
        <begin position="46"/>
        <end position="66"/>
    </location>
</feature>
<gene>
    <name evidence="13" type="ORF">MTR67_053166</name>
</gene>
<protein>
    <recommendedName>
        <fullName evidence="11">Endoplasmic reticulum transmembrane protein</fullName>
    </recommendedName>
</protein>
<evidence type="ECO:0000256" key="1">
    <source>
        <dbReference type="ARBA" id="ARBA00004477"/>
    </source>
</evidence>
<evidence type="ECO:0000256" key="12">
    <source>
        <dbReference type="SAM" id="MobiDB-lite"/>
    </source>
</evidence>
<dbReference type="GO" id="GO:0070973">
    <property type="term" value="P:protein localization to endoplasmic reticulum exit site"/>
    <property type="evidence" value="ECO:0007669"/>
    <property type="project" value="UniProtKB-UniRule"/>
</dbReference>
<dbReference type="AlphaFoldDB" id="A0AAF0VA72"/>
<keyword evidence="11" id="KW-0931">ER-Golgi transport</keyword>
<feature type="transmembrane region" description="Helical" evidence="11">
    <location>
        <begin position="6"/>
        <end position="25"/>
    </location>
</feature>
<keyword evidence="4 11" id="KW-0812">Transmembrane</keyword>
<keyword evidence="10 11" id="KW-0472">Membrane</keyword>
<keyword evidence="8 11" id="KW-1133">Transmembrane helix</keyword>
<dbReference type="PANTHER" id="PTHR12701:SF56">
    <property type="entry name" value="ENDOPLASMIC RETICULUM TRANSMEMBRANE PROTEIN"/>
    <property type="match status" value="1"/>
</dbReference>
<dbReference type="Gene3D" id="1.20.5.110">
    <property type="match status" value="1"/>
</dbReference>
<dbReference type="GO" id="GO:0005789">
    <property type="term" value="C:endoplasmic reticulum membrane"/>
    <property type="evidence" value="ECO:0007669"/>
    <property type="project" value="UniProtKB-SubCell"/>
</dbReference>
<comment type="similarity">
    <text evidence="2 11">Belongs to the BCAP29/BCAP31 family.</text>
</comment>
<proteinExistence type="inferred from homology"/>